<protein>
    <submittedName>
        <fullName evidence="3">Uncharacterized protein</fullName>
    </submittedName>
</protein>
<accession>A0AA44BCV3</accession>
<evidence type="ECO:0000313" key="3">
    <source>
        <dbReference type="EMBL" id="NBG87704.1"/>
    </source>
</evidence>
<feature type="region of interest" description="Disordered" evidence="1">
    <location>
        <begin position="66"/>
        <end position="109"/>
    </location>
</feature>
<organism evidence="3 4">
    <name type="scientific">Isachenkonia alkalipeptolytica</name>
    <dbReference type="NCBI Taxonomy" id="2565777"/>
    <lineage>
        <taxon>Bacteria</taxon>
        <taxon>Bacillati</taxon>
        <taxon>Bacillota</taxon>
        <taxon>Clostridia</taxon>
        <taxon>Eubacteriales</taxon>
        <taxon>Clostridiaceae</taxon>
        <taxon>Isachenkonia</taxon>
    </lineage>
</organism>
<evidence type="ECO:0000313" key="4">
    <source>
        <dbReference type="Proteomes" id="UP000449710"/>
    </source>
</evidence>
<proteinExistence type="predicted"/>
<keyword evidence="2" id="KW-0472">Membrane</keyword>
<feature type="transmembrane region" description="Helical" evidence="2">
    <location>
        <begin position="39"/>
        <end position="56"/>
    </location>
</feature>
<evidence type="ECO:0000256" key="2">
    <source>
        <dbReference type="SAM" id="Phobius"/>
    </source>
</evidence>
<keyword evidence="2" id="KW-0812">Transmembrane</keyword>
<comment type="caution">
    <text evidence="3">The sequence shown here is derived from an EMBL/GenBank/DDBJ whole genome shotgun (WGS) entry which is preliminary data.</text>
</comment>
<dbReference type="RefSeq" id="WP_160719396.1">
    <property type="nucleotide sequence ID" value="NZ_SUMG01000003.1"/>
</dbReference>
<feature type="compositionally biased region" description="Acidic residues" evidence="1">
    <location>
        <begin position="72"/>
        <end position="109"/>
    </location>
</feature>
<keyword evidence="4" id="KW-1185">Reference proteome</keyword>
<reference evidence="3 4" key="1">
    <citation type="submission" date="2019-04" db="EMBL/GenBank/DDBJ databases">
        <title>Isachenkonia alkalipeptolytica gen. nov. sp. nov. a new anaerobic, alkiliphilic organothrophic bacterium capable to reduce synthesized ferrihydrite isolated from a soda lake.</title>
        <authorList>
            <person name="Toshchakov S.V."/>
            <person name="Zavarzina D.G."/>
            <person name="Zhilina T.N."/>
            <person name="Kostrikina N.A."/>
            <person name="Kublanov I.V."/>
        </authorList>
    </citation>
    <scope>NUCLEOTIDE SEQUENCE [LARGE SCALE GENOMIC DNA]</scope>
    <source>
        <strain evidence="3 4">Z-1701</strain>
    </source>
</reference>
<keyword evidence="2" id="KW-1133">Transmembrane helix</keyword>
<name>A0AA44BCV3_9CLOT</name>
<dbReference type="EMBL" id="SUMG01000003">
    <property type="protein sequence ID" value="NBG87704.1"/>
    <property type="molecule type" value="Genomic_DNA"/>
</dbReference>
<dbReference type="AlphaFoldDB" id="A0AA44BCV3"/>
<gene>
    <name evidence="3" type="ORF">ISALK_04245</name>
</gene>
<sequence length="430" mass="49798">MKNNDFRKAFTAVELSDEKKERILQEIYRKKKLQKRKQLMAIAAGILVLLTSFLLLQDFLNWGGQDSRQGEEENGDAIVEDEPDQEKDEEIVEEDPKDDPEDEDIVEDPSEDEDYISFEIPPHPGGMGDELYLVDNLSELDAELENAPNRGIDLGILQEFGVDSLPVFINPVTPGMHIPEQLEEFKDIVREAAGKMGQEIIEEDEHGVTLENGMRLYVRIDLSIDISIDEHPDEITKETLEGKSIEETLEVYQEHFFPMVADLLSYQDPKRSLRHSLFEENLFHSIIKYVEATENPVDQFFQSQLNRAEFRYAMRDYTEGDLLEPPRISIPYYHLEPFEVLGDIPLRSIENIVEEEKGQKFFGQELKIENIVKAEVFYYTFLTGSYLPPVYKLYVQIENPEGIVELDHEDQMLIIPFEVLAVPSEYEREP</sequence>
<evidence type="ECO:0000256" key="1">
    <source>
        <dbReference type="SAM" id="MobiDB-lite"/>
    </source>
</evidence>
<dbReference type="Proteomes" id="UP000449710">
    <property type="component" value="Unassembled WGS sequence"/>
</dbReference>